<evidence type="ECO:0000313" key="3">
    <source>
        <dbReference type="EMBL" id="QDU78505.1"/>
    </source>
</evidence>
<dbReference type="Proteomes" id="UP000317178">
    <property type="component" value="Chromosome"/>
</dbReference>
<sequence length="256" mass="28776">MSAKRIFKFLVIIFLLLAAGMGGVIWLSMQTPREYAKRIDIPIAVRQENLKKVEEKREILQQDIETKPEWEFTLSEVEANSWLASSEFQDQVEIYLPQEISEPRVQLKAGEFVLAFRVTHNEFQGVVTAPLKVVSVQKDEVQIRIEEITTGLLPFSWQQIIEETLSHQQNELPVGIEWSENDEESGTLLTVRLDQLAELNWQLDEVSIEEGQLQIKGSRSFQSDDIPAAASPSEDDRIQSEAAPSAEAGGNSAPGG</sequence>
<reference evidence="3 4" key="1">
    <citation type="submission" date="2019-02" db="EMBL/GenBank/DDBJ databases">
        <title>Deep-cultivation of Planctomycetes and their phenomic and genomic characterization uncovers novel biology.</title>
        <authorList>
            <person name="Wiegand S."/>
            <person name="Jogler M."/>
            <person name="Boedeker C."/>
            <person name="Pinto D."/>
            <person name="Vollmers J."/>
            <person name="Rivas-Marin E."/>
            <person name="Kohn T."/>
            <person name="Peeters S.H."/>
            <person name="Heuer A."/>
            <person name="Rast P."/>
            <person name="Oberbeckmann S."/>
            <person name="Bunk B."/>
            <person name="Jeske O."/>
            <person name="Meyerdierks A."/>
            <person name="Storesund J.E."/>
            <person name="Kallscheuer N."/>
            <person name="Luecker S."/>
            <person name="Lage O.M."/>
            <person name="Pohl T."/>
            <person name="Merkel B.J."/>
            <person name="Hornburger P."/>
            <person name="Mueller R.-W."/>
            <person name="Bruemmer F."/>
            <person name="Labrenz M."/>
            <person name="Spormann A.M."/>
            <person name="Op den Camp H."/>
            <person name="Overmann J."/>
            <person name="Amann R."/>
            <person name="Jetten M.S.M."/>
            <person name="Mascher T."/>
            <person name="Medema M.H."/>
            <person name="Devos D.P."/>
            <person name="Kaster A.-K."/>
            <person name="Ovreas L."/>
            <person name="Rohde M."/>
            <person name="Galperin M.Y."/>
            <person name="Jogler C."/>
        </authorList>
    </citation>
    <scope>NUCLEOTIDE SEQUENCE [LARGE SCALE GENOMIC DNA]</scope>
    <source>
        <strain evidence="3 4">Pla110</strain>
    </source>
</reference>
<evidence type="ECO:0000256" key="2">
    <source>
        <dbReference type="SAM" id="Phobius"/>
    </source>
</evidence>
<keyword evidence="2" id="KW-1133">Transmembrane helix</keyword>
<keyword evidence="4" id="KW-1185">Reference proteome</keyword>
<dbReference type="AlphaFoldDB" id="A0A518CH01"/>
<organism evidence="3 4">
    <name type="scientific">Polystyrenella longa</name>
    <dbReference type="NCBI Taxonomy" id="2528007"/>
    <lineage>
        <taxon>Bacteria</taxon>
        <taxon>Pseudomonadati</taxon>
        <taxon>Planctomycetota</taxon>
        <taxon>Planctomycetia</taxon>
        <taxon>Planctomycetales</taxon>
        <taxon>Planctomycetaceae</taxon>
        <taxon>Polystyrenella</taxon>
    </lineage>
</organism>
<feature type="region of interest" description="Disordered" evidence="1">
    <location>
        <begin position="217"/>
        <end position="256"/>
    </location>
</feature>
<dbReference type="KEGG" id="plon:Pla110_02090"/>
<proteinExistence type="predicted"/>
<evidence type="ECO:0000313" key="4">
    <source>
        <dbReference type="Proteomes" id="UP000317178"/>
    </source>
</evidence>
<accession>A0A518CH01</accession>
<protein>
    <submittedName>
        <fullName evidence="3">Uncharacterized protein</fullName>
    </submittedName>
</protein>
<name>A0A518CH01_9PLAN</name>
<keyword evidence="2" id="KW-0812">Transmembrane</keyword>
<dbReference type="RefSeq" id="WP_144992320.1">
    <property type="nucleotide sequence ID" value="NZ_CP036281.1"/>
</dbReference>
<evidence type="ECO:0000256" key="1">
    <source>
        <dbReference type="SAM" id="MobiDB-lite"/>
    </source>
</evidence>
<feature type="transmembrane region" description="Helical" evidence="2">
    <location>
        <begin position="6"/>
        <end position="29"/>
    </location>
</feature>
<gene>
    <name evidence="3" type="ORF">Pla110_02090</name>
</gene>
<dbReference type="EMBL" id="CP036281">
    <property type="protein sequence ID" value="QDU78505.1"/>
    <property type="molecule type" value="Genomic_DNA"/>
</dbReference>
<keyword evidence="2" id="KW-0472">Membrane</keyword>